<proteinExistence type="predicted"/>
<sequence length="58" mass="6199">MDIAALSMALSQMNVRQEASVLVTKKAMDQAEINSASVVKMLEQTVQPHIGGTLDLKG</sequence>
<evidence type="ECO:0000313" key="2">
    <source>
        <dbReference type="Proteomes" id="UP000092650"/>
    </source>
</evidence>
<accession>A0A1C7EC33</accession>
<dbReference type="OrthoDB" id="1924973at2"/>
<name>A0A1C7EC33_9BACL</name>
<protein>
    <submittedName>
        <fullName evidence="1">Motility protein</fullName>
    </submittedName>
</protein>
<gene>
    <name evidence="1" type="ORF">BBI15_12745</name>
</gene>
<dbReference type="EMBL" id="CP016539">
    <property type="protein sequence ID" value="ANU20987.1"/>
    <property type="molecule type" value="Genomic_DNA"/>
</dbReference>
<dbReference type="InterPro" id="IPR025906">
    <property type="entry name" value="YjfB_motility"/>
</dbReference>
<reference evidence="1" key="1">
    <citation type="submission" date="2016-10" db="EMBL/GenBank/DDBJ databases">
        <authorList>
            <person name="See-Too W.S."/>
        </authorList>
    </citation>
    <scope>NUCLEOTIDE SEQUENCE [LARGE SCALE GENOMIC DNA]</scope>
    <source>
        <strain evidence="1">DSM 23997</strain>
    </source>
</reference>
<dbReference type="AlphaFoldDB" id="A0A1C7EC33"/>
<dbReference type="KEGG" id="ppla:BBI15_12745"/>
<dbReference type="Pfam" id="PF14070">
    <property type="entry name" value="YjfB_motility"/>
    <property type="match status" value="1"/>
</dbReference>
<organism evidence="1 2">
    <name type="scientific">Planococcus plakortidis</name>
    <dbReference type="NCBI Taxonomy" id="1038856"/>
    <lineage>
        <taxon>Bacteria</taxon>
        <taxon>Bacillati</taxon>
        <taxon>Bacillota</taxon>
        <taxon>Bacilli</taxon>
        <taxon>Bacillales</taxon>
        <taxon>Caryophanaceae</taxon>
        <taxon>Planococcus</taxon>
    </lineage>
</organism>
<evidence type="ECO:0000313" key="1">
    <source>
        <dbReference type="EMBL" id="ANU20987.1"/>
    </source>
</evidence>
<keyword evidence="2" id="KW-1185">Reference proteome</keyword>
<dbReference type="STRING" id="1038856.BBI15_12745"/>
<dbReference type="Proteomes" id="UP000092650">
    <property type="component" value="Chromosome"/>
</dbReference>
<dbReference type="RefSeq" id="WP_068871459.1">
    <property type="nucleotide sequence ID" value="NZ_CP016539.2"/>
</dbReference>